<dbReference type="InterPro" id="IPR027417">
    <property type="entry name" value="P-loop_NTPase"/>
</dbReference>
<dbReference type="Gene3D" id="1.25.40.10">
    <property type="entry name" value="Tetratricopeptide repeat domain"/>
    <property type="match status" value="1"/>
</dbReference>
<dbReference type="PANTHER" id="PTHR44688:SF16">
    <property type="entry name" value="DNA-BINDING TRANSCRIPTIONAL ACTIVATOR DEVR_DOSR"/>
    <property type="match status" value="1"/>
</dbReference>
<gene>
    <name evidence="6" type="ORF">JK359_36315</name>
</gene>
<keyword evidence="2" id="KW-0238">DNA-binding</keyword>
<proteinExistence type="predicted"/>
<dbReference type="PRINTS" id="PR00038">
    <property type="entry name" value="HTHLUXR"/>
</dbReference>
<feature type="region of interest" description="Disordered" evidence="4">
    <location>
        <begin position="791"/>
        <end position="816"/>
    </location>
</feature>
<evidence type="ECO:0000313" key="6">
    <source>
        <dbReference type="EMBL" id="MBL1087354.1"/>
    </source>
</evidence>
<dbReference type="InterPro" id="IPR016032">
    <property type="entry name" value="Sig_transdc_resp-reg_C-effctor"/>
</dbReference>
<evidence type="ECO:0000256" key="3">
    <source>
        <dbReference type="ARBA" id="ARBA00023163"/>
    </source>
</evidence>
<dbReference type="Pfam" id="PF25873">
    <property type="entry name" value="WHD_MalT"/>
    <property type="match status" value="1"/>
</dbReference>
<name>A0A937JPY7_9ACTN</name>
<dbReference type="InterPro" id="IPR011990">
    <property type="entry name" value="TPR-like_helical_dom_sf"/>
</dbReference>
<dbReference type="Gene3D" id="1.10.10.10">
    <property type="entry name" value="Winged helix-like DNA-binding domain superfamily/Winged helix DNA-binding domain"/>
    <property type="match status" value="1"/>
</dbReference>
<dbReference type="Gene3D" id="3.40.50.300">
    <property type="entry name" value="P-loop containing nucleotide triphosphate hydrolases"/>
    <property type="match status" value="1"/>
</dbReference>
<organism evidence="6 7">
    <name type="scientific">Streptomyces actinomycinicus</name>
    <dbReference type="NCBI Taxonomy" id="1695166"/>
    <lineage>
        <taxon>Bacteria</taxon>
        <taxon>Bacillati</taxon>
        <taxon>Actinomycetota</taxon>
        <taxon>Actinomycetes</taxon>
        <taxon>Kitasatosporales</taxon>
        <taxon>Streptomycetaceae</taxon>
        <taxon>Streptomyces</taxon>
    </lineage>
</organism>
<keyword evidence="3" id="KW-0804">Transcription</keyword>
<dbReference type="Proteomes" id="UP000661858">
    <property type="component" value="Unassembled WGS sequence"/>
</dbReference>
<sequence length="884" mass="94002">MDLDPRGEPFLRTRFALPARPATFLLRPRLAAHLDQALSTRLTLVDGCAGAGKTLLVADWAARLGQPVAWFTAESGDQGCGMFWAHVLQALRSAGVPLSPAVGCPGDPRSVDRRLLARLAGELNGRERPVLLVLDEFDRVASARITEQLEFVLHHAGQGLHLILVARTEPLLPLHRYRAAGIMTEIRDAELAFTADETAALLELHGLRLPTEAVRALVERTRGWAAGLRLCALAAQQSPDPEAYLKDFEAGRSTIADFLLAEVLKRQPARSQDLLLRVSVVERFCPGLAAELTGRGGAEPLLAALHGQNAFVEDLGHSWYRLHPLFREILRAHLRIRSPGLEPELHRCAARWLHASGCLPEALAHGAAAGDWDFTARALVDDLAIGRLFTGLRASDLAGLFAPMGPEATGPAADLVRSARDLAERDVERGLFHLRRAEDRLAAQPPPAAVRLSCLLLESLAARLSGAPGMAERAVAAAGEPLGKVSAELLEKHPELTALMLTHLGAARLWAGRFDDARAALSQVTACPSGVLTAPPREDSLGQLALIDYLDGRLCRAERTALAALGETEKYGVGGRRSAGAELGRLVLAAVAVDRGELGRAQALLDEAAASGAPGDPVTAAGRSLVTARLLLARGDPRAAAAAAEPALPAVVASPWARTQAALAGSAARLAEGRPDSAAQVLGAVTCAEEPACAAELAWARLAAGNREAAIELLDHMRTGTRCGPRATVRAALVRARAAQEAGDVAEARRLLARALVEARRERLRSPFLEAGPGIGHLLRTPFLQGLAADWLSPDSRRGGPPSTAADPSPPVVEELSGRERDVVAGLADMMTTEEIAADLYVSVNTVKTHLKSIYRKLGVNGRAEAVRRARDHGLLRSREHGLP</sequence>
<feature type="domain" description="HTH luxR-type" evidence="5">
    <location>
        <begin position="807"/>
        <end position="874"/>
    </location>
</feature>
<dbReference type="InterPro" id="IPR049945">
    <property type="entry name" value="AAA_22"/>
</dbReference>
<accession>A0A937JPY7</accession>
<reference evidence="6" key="1">
    <citation type="submission" date="2021-01" db="EMBL/GenBank/DDBJ databases">
        <title>WGS of actinomycetes isolated from Thailand.</title>
        <authorList>
            <person name="Thawai C."/>
        </authorList>
    </citation>
    <scope>NUCLEOTIDE SEQUENCE</scope>
    <source>
        <strain evidence="6">RCU-197</strain>
    </source>
</reference>
<evidence type="ECO:0000256" key="2">
    <source>
        <dbReference type="ARBA" id="ARBA00023125"/>
    </source>
</evidence>
<dbReference type="InterPro" id="IPR059106">
    <property type="entry name" value="WHD_MalT"/>
</dbReference>
<dbReference type="GO" id="GO:0016887">
    <property type="term" value="F:ATP hydrolysis activity"/>
    <property type="evidence" value="ECO:0007669"/>
    <property type="project" value="InterPro"/>
</dbReference>
<dbReference type="GO" id="GO:0006355">
    <property type="term" value="P:regulation of DNA-templated transcription"/>
    <property type="evidence" value="ECO:0007669"/>
    <property type="project" value="InterPro"/>
</dbReference>
<dbReference type="PANTHER" id="PTHR44688">
    <property type="entry name" value="DNA-BINDING TRANSCRIPTIONAL ACTIVATOR DEVR_DOSR"/>
    <property type="match status" value="1"/>
</dbReference>
<dbReference type="SUPFAM" id="SSF46894">
    <property type="entry name" value="C-terminal effector domain of the bipartite response regulators"/>
    <property type="match status" value="1"/>
</dbReference>
<evidence type="ECO:0000259" key="5">
    <source>
        <dbReference type="PROSITE" id="PS50043"/>
    </source>
</evidence>
<evidence type="ECO:0000256" key="4">
    <source>
        <dbReference type="SAM" id="MobiDB-lite"/>
    </source>
</evidence>
<evidence type="ECO:0000313" key="7">
    <source>
        <dbReference type="Proteomes" id="UP000661858"/>
    </source>
</evidence>
<dbReference type="InterPro" id="IPR036388">
    <property type="entry name" value="WH-like_DNA-bd_sf"/>
</dbReference>
<dbReference type="Pfam" id="PF13401">
    <property type="entry name" value="AAA_22"/>
    <property type="match status" value="1"/>
</dbReference>
<protein>
    <submittedName>
        <fullName evidence="6">AAA family ATPase</fullName>
    </submittedName>
</protein>
<dbReference type="RefSeq" id="WP_201843917.1">
    <property type="nucleotide sequence ID" value="NZ_JAERRK010000031.1"/>
</dbReference>
<dbReference type="InterPro" id="IPR000792">
    <property type="entry name" value="Tscrpt_reg_LuxR_C"/>
</dbReference>
<dbReference type="SMART" id="SM00421">
    <property type="entry name" value="HTH_LUXR"/>
    <property type="match status" value="1"/>
</dbReference>
<dbReference type="PROSITE" id="PS50043">
    <property type="entry name" value="HTH_LUXR_2"/>
    <property type="match status" value="1"/>
</dbReference>
<dbReference type="GO" id="GO:0003677">
    <property type="term" value="F:DNA binding"/>
    <property type="evidence" value="ECO:0007669"/>
    <property type="project" value="UniProtKB-KW"/>
</dbReference>
<comment type="caution">
    <text evidence="6">The sequence shown here is derived from an EMBL/GenBank/DDBJ whole genome shotgun (WGS) entry which is preliminary data.</text>
</comment>
<dbReference type="EMBL" id="JAERRK010000031">
    <property type="protein sequence ID" value="MBL1087354.1"/>
    <property type="molecule type" value="Genomic_DNA"/>
</dbReference>
<dbReference type="SUPFAM" id="SSF52540">
    <property type="entry name" value="P-loop containing nucleoside triphosphate hydrolases"/>
    <property type="match status" value="1"/>
</dbReference>
<keyword evidence="1" id="KW-0805">Transcription regulation</keyword>
<keyword evidence="7" id="KW-1185">Reference proteome</keyword>
<dbReference type="Pfam" id="PF00196">
    <property type="entry name" value="GerE"/>
    <property type="match status" value="1"/>
</dbReference>
<dbReference type="AlphaFoldDB" id="A0A937JPY7"/>
<evidence type="ECO:0000256" key="1">
    <source>
        <dbReference type="ARBA" id="ARBA00023015"/>
    </source>
</evidence>
<dbReference type="CDD" id="cd06170">
    <property type="entry name" value="LuxR_C_like"/>
    <property type="match status" value="1"/>
</dbReference>